<protein>
    <recommendedName>
        <fullName evidence="3">50S ribosomal protein L31</fullName>
    </recommendedName>
</protein>
<proteinExistence type="inferred from homology"/>
<dbReference type="Gene3D" id="4.10.830.30">
    <property type="entry name" value="Ribosomal protein L31"/>
    <property type="match status" value="1"/>
</dbReference>
<dbReference type="NCBIfam" id="TIGR00105">
    <property type="entry name" value="L31"/>
    <property type="match status" value="1"/>
</dbReference>
<dbReference type="GO" id="GO:0005840">
    <property type="term" value="C:ribosome"/>
    <property type="evidence" value="ECO:0007669"/>
    <property type="project" value="UniProtKB-KW"/>
</dbReference>
<dbReference type="GO" id="GO:0003735">
    <property type="term" value="F:structural constituent of ribosome"/>
    <property type="evidence" value="ECO:0007669"/>
    <property type="project" value="InterPro"/>
</dbReference>
<dbReference type="NCBIfam" id="NF000612">
    <property type="entry name" value="PRK00019.1"/>
    <property type="match status" value="1"/>
</dbReference>
<dbReference type="SUPFAM" id="SSF143800">
    <property type="entry name" value="L28p-like"/>
    <property type="match status" value="1"/>
</dbReference>
<comment type="caution">
    <text evidence="4">The sequence shown here is derived from an EMBL/GenBank/DDBJ whole genome shotgun (WGS) entry which is preliminary data.</text>
</comment>
<evidence type="ECO:0000313" key="4">
    <source>
        <dbReference type="EMBL" id="OGZ05970.1"/>
    </source>
</evidence>
<dbReference type="InterPro" id="IPR042105">
    <property type="entry name" value="Ribosomal_bL31_sf"/>
</dbReference>
<dbReference type="GO" id="GO:0006412">
    <property type="term" value="P:translation"/>
    <property type="evidence" value="ECO:0007669"/>
    <property type="project" value="InterPro"/>
</dbReference>
<evidence type="ECO:0000313" key="5">
    <source>
        <dbReference type="Proteomes" id="UP000177122"/>
    </source>
</evidence>
<accession>A0A1G2CZ66</accession>
<dbReference type="Pfam" id="PF01197">
    <property type="entry name" value="Ribosomal_L31"/>
    <property type="match status" value="1"/>
</dbReference>
<dbReference type="PANTHER" id="PTHR33280">
    <property type="entry name" value="50S RIBOSOMAL PROTEIN L31, CHLOROPLASTIC"/>
    <property type="match status" value="1"/>
</dbReference>
<comment type="similarity">
    <text evidence="3">Belongs to the bacterial ribosomal protein bL31 family.</text>
</comment>
<dbReference type="GO" id="GO:1990904">
    <property type="term" value="C:ribonucleoprotein complex"/>
    <property type="evidence" value="ECO:0007669"/>
    <property type="project" value="UniProtKB-KW"/>
</dbReference>
<evidence type="ECO:0000256" key="2">
    <source>
        <dbReference type="ARBA" id="ARBA00023274"/>
    </source>
</evidence>
<dbReference type="EMBL" id="MHLI01000006">
    <property type="protein sequence ID" value="OGZ05970.1"/>
    <property type="molecule type" value="Genomic_DNA"/>
</dbReference>
<sequence length="68" mass="7317">MKYFPAAKATCACGAEMTVGSTMENIDMEICSQCHPLFTGKEKAMDTAGRVERFKSRAAAAAPKKAKK</sequence>
<dbReference type="PANTHER" id="PTHR33280:SF1">
    <property type="entry name" value="LARGE RIBOSOMAL SUBUNIT PROTEIN BL31C"/>
    <property type="match status" value="1"/>
</dbReference>
<dbReference type="InterPro" id="IPR002150">
    <property type="entry name" value="Ribosomal_bL31"/>
</dbReference>
<dbReference type="InterPro" id="IPR034704">
    <property type="entry name" value="Ribosomal_bL28/bL31-like_sf"/>
</dbReference>
<reference evidence="4 5" key="1">
    <citation type="journal article" date="2016" name="Nat. Commun.">
        <title>Thousands of microbial genomes shed light on interconnected biogeochemical processes in an aquifer system.</title>
        <authorList>
            <person name="Anantharaman K."/>
            <person name="Brown C.T."/>
            <person name="Hug L.A."/>
            <person name="Sharon I."/>
            <person name="Castelle C.J."/>
            <person name="Probst A.J."/>
            <person name="Thomas B.C."/>
            <person name="Singh A."/>
            <person name="Wilkins M.J."/>
            <person name="Karaoz U."/>
            <person name="Brodie E.L."/>
            <person name="Williams K.H."/>
            <person name="Hubbard S.S."/>
            <person name="Banfield J.F."/>
        </authorList>
    </citation>
    <scope>NUCLEOTIDE SEQUENCE [LARGE SCALE GENOMIC DNA]</scope>
</reference>
<dbReference type="Proteomes" id="UP000177122">
    <property type="component" value="Unassembled WGS sequence"/>
</dbReference>
<evidence type="ECO:0000256" key="1">
    <source>
        <dbReference type="ARBA" id="ARBA00022980"/>
    </source>
</evidence>
<organism evidence="4 5">
    <name type="scientific">Candidatus Lloydbacteria bacterium RIFCSPHIGHO2_01_FULL_49_22</name>
    <dbReference type="NCBI Taxonomy" id="1798658"/>
    <lineage>
        <taxon>Bacteria</taxon>
        <taxon>Candidatus Lloydiibacteriota</taxon>
    </lineage>
</organism>
<name>A0A1G2CZ66_9BACT</name>
<keyword evidence="1 3" id="KW-0689">Ribosomal protein</keyword>
<dbReference type="PRINTS" id="PR01249">
    <property type="entry name" value="RIBOSOMALL31"/>
</dbReference>
<evidence type="ECO:0000256" key="3">
    <source>
        <dbReference type="RuleBase" id="RU000564"/>
    </source>
</evidence>
<gene>
    <name evidence="4" type="ORF">A2845_03705</name>
</gene>
<keyword evidence="2 3" id="KW-0687">Ribonucleoprotein</keyword>
<dbReference type="AlphaFoldDB" id="A0A1G2CZ66"/>